<evidence type="ECO:0000313" key="4">
    <source>
        <dbReference type="Proteomes" id="UP000503540"/>
    </source>
</evidence>
<feature type="chain" id="PRO_5026034544" evidence="2">
    <location>
        <begin position="46"/>
        <end position="468"/>
    </location>
</feature>
<proteinExistence type="predicted"/>
<sequence>MRNSVPATRNRRRPRGRRKPQTLRRRSAAALFVTVMLAVTGCAGAGALTGGGADAVTIAIVSNSQMQDAIRLAPRFERENPGIKLKFTSLSENEARAKITASVATGGGEFDVVMISNYETPQWAANGWLADLGPYIRQAPDYDQADIIPSLQKSLSYRGDLYSVPFYGESSFLMYRRDLFDQAGLTMPEHPTWDQVAGFAAKLNTADRSGICLRGKPGWGEVLAPLTTVMNTFGGRWFDENWHAQFTSPQVAEAVRFYVDLVRRYGEPGAATSGFGECATQFAQGHAAMWYDATAAVGVTEDPASSKVVGKVGYALAPTKSTPNSGWLYTWSLGIPKTSHKQDAAWKFVSWMTSKEYIRTVGEQLGWTHVPPGSRLSTYEIPEYKKESARYGKVTLDSMAAADPEHPTAQPVPYTGVQFLTIPEFQDLGTRVSQQISAAIAGRTSVDDALAQAQQYADVVGKTYRKDQ</sequence>
<dbReference type="Pfam" id="PF01547">
    <property type="entry name" value="SBP_bac_1"/>
    <property type="match status" value="1"/>
</dbReference>
<keyword evidence="4" id="KW-1185">Reference proteome</keyword>
<evidence type="ECO:0000256" key="2">
    <source>
        <dbReference type="SAM" id="SignalP"/>
    </source>
</evidence>
<dbReference type="PANTHER" id="PTHR43649">
    <property type="entry name" value="ARABINOSE-BINDING PROTEIN-RELATED"/>
    <property type="match status" value="1"/>
</dbReference>
<keyword evidence="2" id="KW-0732">Signal</keyword>
<feature type="compositionally biased region" description="Basic residues" evidence="1">
    <location>
        <begin position="9"/>
        <end position="24"/>
    </location>
</feature>
<dbReference type="Gene3D" id="3.40.190.10">
    <property type="entry name" value="Periplasmic binding protein-like II"/>
    <property type="match status" value="2"/>
</dbReference>
<accession>A0A6G9YF10</accession>
<evidence type="ECO:0000313" key="3">
    <source>
        <dbReference type="EMBL" id="QIS11778.1"/>
    </source>
</evidence>
<feature type="region of interest" description="Disordered" evidence="1">
    <location>
        <begin position="1"/>
        <end position="24"/>
    </location>
</feature>
<feature type="signal peptide" evidence="2">
    <location>
        <begin position="1"/>
        <end position="45"/>
    </location>
</feature>
<dbReference type="AlphaFoldDB" id="A0A6G9YF10"/>
<dbReference type="EMBL" id="CP046172">
    <property type="protein sequence ID" value="QIS11778.1"/>
    <property type="molecule type" value="Genomic_DNA"/>
</dbReference>
<dbReference type="KEGG" id="nah:F5544_19550"/>
<dbReference type="SUPFAM" id="SSF53850">
    <property type="entry name" value="Periplasmic binding protein-like II"/>
    <property type="match status" value="1"/>
</dbReference>
<dbReference type="InterPro" id="IPR050490">
    <property type="entry name" value="Bact_solute-bd_prot1"/>
</dbReference>
<name>A0A6G9YF10_9NOCA</name>
<reference evidence="3 4" key="1">
    <citation type="journal article" date="2019" name="ACS Chem. Biol.">
        <title>Identification and Mobilization of a Cryptic Antibiotic Biosynthesis Gene Locus from a Human-Pathogenic Nocardia Isolate.</title>
        <authorList>
            <person name="Herisse M."/>
            <person name="Ishida K."/>
            <person name="Porter J.L."/>
            <person name="Howden B."/>
            <person name="Hertweck C."/>
            <person name="Stinear T.P."/>
            <person name="Pidot S.J."/>
        </authorList>
    </citation>
    <scope>NUCLEOTIDE SEQUENCE [LARGE SCALE GENOMIC DNA]</scope>
    <source>
        <strain evidence="3 4">AUSMDU00012717</strain>
    </source>
</reference>
<protein>
    <submittedName>
        <fullName evidence="3">Extracellular solute-binding protein</fullName>
    </submittedName>
</protein>
<dbReference type="PANTHER" id="PTHR43649:SF12">
    <property type="entry name" value="DIACETYLCHITOBIOSE BINDING PROTEIN DASA"/>
    <property type="match status" value="1"/>
</dbReference>
<dbReference type="Proteomes" id="UP000503540">
    <property type="component" value="Chromosome"/>
</dbReference>
<dbReference type="InterPro" id="IPR006059">
    <property type="entry name" value="SBP"/>
</dbReference>
<evidence type="ECO:0000256" key="1">
    <source>
        <dbReference type="SAM" id="MobiDB-lite"/>
    </source>
</evidence>
<dbReference type="CDD" id="cd13585">
    <property type="entry name" value="PBP2_TMBP_like"/>
    <property type="match status" value="1"/>
</dbReference>
<gene>
    <name evidence="3" type="ORF">F5544_19550</name>
</gene>
<organism evidence="3 4">
    <name type="scientific">Nocardia arthritidis</name>
    <dbReference type="NCBI Taxonomy" id="228602"/>
    <lineage>
        <taxon>Bacteria</taxon>
        <taxon>Bacillati</taxon>
        <taxon>Actinomycetota</taxon>
        <taxon>Actinomycetes</taxon>
        <taxon>Mycobacteriales</taxon>
        <taxon>Nocardiaceae</taxon>
        <taxon>Nocardia</taxon>
    </lineage>
</organism>